<dbReference type="GO" id="GO:0051087">
    <property type="term" value="F:protein-folding chaperone binding"/>
    <property type="evidence" value="ECO:0007669"/>
    <property type="project" value="InterPro"/>
</dbReference>
<dbReference type="PROSITE" id="PS01071">
    <property type="entry name" value="GRPE"/>
    <property type="match status" value="1"/>
</dbReference>
<comment type="caution">
    <text evidence="9">The sequence shown here is derived from an EMBL/GenBank/DDBJ whole genome shotgun (WGS) entry which is preliminary data.</text>
</comment>
<dbReference type="NCBIfam" id="NF010748">
    <property type="entry name" value="PRK14150.1"/>
    <property type="match status" value="1"/>
</dbReference>
<evidence type="ECO:0000256" key="1">
    <source>
        <dbReference type="ARBA" id="ARBA00009054"/>
    </source>
</evidence>
<comment type="subcellular location">
    <subcellularLocation>
        <location evidence="4">Cytoplasm</location>
    </subcellularLocation>
</comment>
<dbReference type="Gene3D" id="3.90.20.20">
    <property type="match status" value="1"/>
</dbReference>
<dbReference type="GO" id="GO:0006457">
    <property type="term" value="P:protein folding"/>
    <property type="evidence" value="ECO:0007669"/>
    <property type="project" value="InterPro"/>
</dbReference>
<dbReference type="SUPFAM" id="SSF51064">
    <property type="entry name" value="Head domain of nucleotide exchange factor GrpE"/>
    <property type="match status" value="1"/>
</dbReference>
<evidence type="ECO:0000256" key="8">
    <source>
        <dbReference type="SAM" id="MobiDB-lite"/>
    </source>
</evidence>
<dbReference type="FunFam" id="2.30.22.10:FF:000002">
    <property type="entry name" value="GrpE protein homolog"/>
    <property type="match status" value="1"/>
</dbReference>
<protein>
    <recommendedName>
        <fullName evidence="4 5">Protein GrpE</fullName>
    </recommendedName>
    <alternativeName>
        <fullName evidence="4">HSP-70 cofactor</fullName>
    </alternativeName>
</protein>
<dbReference type="GO" id="GO:0000774">
    <property type="term" value="F:adenyl-nucleotide exchange factor activity"/>
    <property type="evidence" value="ECO:0007669"/>
    <property type="project" value="InterPro"/>
</dbReference>
<dbReference type="NCBIfam" id="NF010738">
    <property type="entry name" value="PRK14140.1"/>
    <property type="match status" value="1"/>
</dbReference>
<gene>
    <name evidence="4" type="primary">grpE</name>
    <name evidence="9" type="ORF">DXH78_05510</name>
</gene>
<dbReference type="OrthoDB" id="9789811at2"/>
<dbReference type="GO" id="GO:0051082">
    <property type="term" value="F:unfolded protein binding"/>
    <property type="evidence" value="ECO:0007669"/>
    <property type="project" value="TreeGrafter"/>
</dbReference>
<keyword evidence="4" id="KW-0963">Cytoplasm</keyword>
<organism evidence="9 10">
    <name type="scientific">Undibacter mobilis</name>
    <dbReference type="NCBI Taxonomy" id="2292256"/>
    <lineage>
        <taxon>Bacteria</taxon>
        <taxon>Pseudomonadati</taxon>
        <taxon>Pseudomonadota</taxon>
        <taxon>Alphaproteobacteria</taxon>
        <taxon>Hyphomicrobiales</taxon>
        <taxon>Nitrobacteraceae</taxon>
        <taxon>Undibacter</taxon>
    </lineage>
</organism>
<dbReference type="PANTHER" id="PTHR21237">
    <property type="entry name" value="GRPE PROTEIN"/>
    <property type="match status" value="1"/>
</dbReference>
<dbReference type="GO" id="GO:0042803">
    <property type="term" value="F:protein homodimerization activity"/>
    <property type="evidence" value="ECO:0007669"/>
    <property type="project" value="InterPro"/>
</dbReference>
<feature type="region of interest" description="Disordered" evidence="8">
    <location>
        <begin position="1"/>
        <end position="43"/>
    </location>
</feature>
<dbReference type="EMBL" id="QRGO01000001">
    <property type="protein sequence ID" value="RDV05711.1"/>
    <property type="molecule type" value="Genomic_DNA"/>
</dbReference>
<keyword evidence="7" id="KW-0175">Coiled coil</keyword>
<dbReference type="SUPFAM" id="SSF58014">
    <property type="entry name" value="Coiled-coil domain of nucleotide exchange factor GrpE"/>
    <property type="match status" value="1"/>
</dbReference>
<evidence type="ECO:0000256" key="7">
    <source>
        <dbReference type="SAM" id="Coils"/>
    </source>
</evidence>
<feature type="region of interest" description="Disordered" evidence="8">
    <location>
        <begin position="195"/>
        <end position="214"/>
    </location>
</feature>
<keyword evidence="2 4" id="KW-0346">Stress response</keyword>
<evidence type="ECO:0000256" key="4">
    <source>
        <dbReference type="HAMAP-Rule" id="MF_01151"/>
    </source>
</evidence>
<evidence type="ECO:0000313" key="9">
    <source>
        <dbReference type="EMBL" id="RDV05711.1"/>
    </source>
</evidence>
<evidence type="ECO:0000256" key="2">
    <source>
        <dbReference type="ARBA" id="ARBA00023016"/>
    </source>
</evidence>
<dbReference type="InterPro" id="IPR013805">
    <property type="entry name" value="GrpE_CC"/>
</dbReference>
<comment type="function">
    <text evidence="4 5">Participates actively in the response to hyperosmotic and heat shock by preventing the aggregation of stress-denatured proteins, in association with DnaK and GrpE. It is the nucleotide exchange factor for DnaK and may function as a thermosensor. Unfolded proteins bind initially to DnaJ; upon interaction with the DnaJ-bound protein, DnaK hydrolyzes its bound ATP, resulting in the formation of a stable complex. GrpE releases ADP from DnaK; ATP binding to DnaK triggers the release of the substrate protein, thus completing the reaction cycle. Several rounds of ATP-dependent interactions between DnaJ, DnaK and GrpE are required for fully efficient folding.</text>
</comment>
<accession>A0A371BEC8</accession>
<evidence type="ECO:0000313" key="10">
    <source>
        <dbReference type="Proteomes" id="UP000263993"/>
    </source>
</evidence>
<comment type="similarity">
    <text evidence="1 4 6">Belongs to the GrpE family.</text>
</comment>
<dbReference type="Pfam" id="PF01025">
    <property type="entry name" value="GrpE"/>
    <property type="match status" value="1"/>
</dbReference>
<feature type="compositionally biased region" description="Polar residues" evidence="8">
    <location>
        <begin position="204"/>
        <end position="214"/>
    </location>
</feature>
<evidence type="ECO:0000256" key="3">
    <source>
        <dbReference type="ARBA" id="ARBA00023186"/>
    </source>
</evidence>
<dbReference type="PANTHER" id="PTHR21237:SF23">
    <property type="entry name" value="GRPE PROTEIN HOMOLOG, MITOCHONDRIAL"/>
    <property type="match status" value="1"/>
</dbReference>
<sequence>MTDPTARKAENEKPDATVQQTPNPANPKPYVMPDDPQDEQADPLVAAQREAAEYKDKLLRTLAEMENLRRRTEREVADARTYGISGFARDVLNVADNINRALSTLTAEARDAADAAVKSVLEGVELTERELIKSLEKNGVKQFTPQGEKFDPNKHQAMFEVPTADVPPGHVAQVIQSGYTIGERVLRPALVGVSKAAPKPAPASDNSQPSGAGQ</sequence>
<feature type="coiled-coil region" evidence="7">
    <location>
        <begin position="44"/>
        <end position="82"/>
    </location>
</feature>
<dbReference type="GO" id="GO:0005737">
    <property type="term" value="C:cytoplasm"/>
    <property type="evidence" value="ECO:0007669"/>
    <property type="project" value="UniProtKB-SubCell"/>
</dbReference>
<evidence type="ECO:0000256" key="5">
    <source>
        <dbReference type="RuleBase" id="RU000639"/>
    </source>
</evidence>
<dbReference type="InterPro" id="IPR009012">
    <property type="entry name" value="GrpE_head"/>
</dbReference>
<keyword evidence="3 4" id="KW-0143">Chaperone</keyword>
<dbReference type="PRINTS" id="PR00773">
    <property type="entry name" value="GRPEPROTEIN"/>
</dbReference>
<proteinExistence type="inferred from homology"/>
<feature type="compositionally biased region" description="Basic and acidic residues" evidence="8">
    <location>
        <begin position="1"/>
        <end position="15"/>
    </location>
</feature>
<dbReference type="Proteomes" id="UP000263993">
    <property type="component" value="Unassembled WGS sequence"/>
</dbReference>
<name>A0A371BEC8_9BRAD</name>
<keyword evidence="10" id="KW-1185">Reference proteome</keyword>
<dbReference type="InterPro" id="IPR000740">
    <property type="entry name" value="GrpE"/>
</dbReference>
<comment type="subunit">
    <text evidence="4">Homodimer.</text>
</comment>
<evidence type="ECO:0000256" key="6">
    <source>
        <dbReference type="RuleBase" id="RU004478"/>
    </source>
</evidence>
<dbReference type="Gene3D" id="2.30.22.10">
    <property type="entry name" value="Head domain of nucleotide exchange factor GrpE"/>
    <property type="match status" value="1"/>
</dbReference>
<dbReference type="HAMAP" id="MF_01151">
    <property type="entry name" value="GrpE"/>
    <property type="match status" value="1"/>
</dbReference>
<dbReference type="RefSeq" id="WP_115517734.1">
    <property type="nucleotide sequence ID" value="NZ_QRGO01000001.1"/>
</dbReference>
<dbReference type="NCBIfam" id="NF010739">
    <property type="entry name" value="PRK14141.1"/>
    <property type="match status" value="1"/>
</dbReference>
<reference evidence="10" key="1">
    <citation type="submission" date="2018-08" db="EMBL/GenBank/DDBJ databases">
        <authorList>
            <person name="Kim S.-J."/>
            <person name="Jung G.-Y."/>
        </authorList>
    </citation>
    <scope>NUCLEOTIDE SEQUENCE [LARGE SCALE GENOMIC DNA]</scope>
    <source>
        <strain evidence="10">GY_H</strain>
    </source>
</reference>
<dbReference type="AlphaFoldDB" id="A0A371BEC8"/>
<dbReference type="CDD" id="cd00446">
    <property type="entry name" value="GrpE"/>
    <property type="match status" value="1"/>
</dbReference>